<dbReference type="Pfam" id="PF00699">
    <property type="entry name" value="Urease_beta"/>
    <property type="match status" value="1"/>
</dbReference>
<organism evidence="5 6">
    <name type="scientific">Planktothrix mougeotii LEGE 06226</name>
    <dbReference type="NCBI Taxonomy" id="1828728"/>
    <lineage>
        <taxon>Bacteria</taxon>
        <taxon>Bacillati</taxon>
        <taxon>Cyanobacteriota</taxon>
        <taxon>Cyanophyceae</taxon>
        <taxon>Oscillatoriophycideae</taxon>
        <taxon>Oscillatoriales</taxon>
        <taxon>Microcoleaceae</taxon>
        <taxon>Planktothrix</taxon>
    </lineage>
</organism>
<gene>
    <name evidence="3" type="primary">ureB</name>
    <name evidence="5" type="ORF">IQ236_12995</name>
</gene>
<dbReference type="GO" id="GO:0009039">
    <property type="term" value="F:urease activity"/>
    <property type="evidence" value="ECO:0007669"/>
    <property type="project" value="UniProtKB-EC"/>
</dbReference>
<protein>
    <recommendedName>
        <fullName evidence="3">Urease subunit beta</fullName>
        <ecNumber evidence="3">3.5.1.5</ecNumber>
    </recommendedName>
    <alternativeName>
        <fullName evidence="3">Urea amidohydrolase subunit beta</fullName>
    </alternativeName>
</protein>
<evidence type="ECO:0000313" key="5">
    <source>
        <dbReference type="EMBL" id="MBE9144129.1"/>
    </source>
</evidence>
<name>A0ABR9UCE4_9CYAN</name>
<sequence>MIPGELIVKPGEIELNAGRPTLKVKVANTGDRPIQIGSHYHFYEVNEALQFKREQTKGMRLNIPAGTAVRFEPGDEREIELVTIAGSREIYGFNKLVEGQLKTVPSEASDKKSKKEKDKTKKGKKKK</sequence>
<comment type="pathway">
    <text evidence="3">Nitrogen metabolism; urea degradation; CO(2) and NH(3) from urea (urease route): step 1/1.</text>
</comment>
<evidence type="ECO:0000256" key="2">
    <source>
        <dbReference type="ARBA" id="ARBA00047778"/>
    </source>
</evidence>
<dbReference type="HAMAP" id="MF_01954">
    <property type="entry name" value="Urease_beta"/>
    <property type="match status" value="1"/>
</dbReference>
<dbReference type="InterPro" id="IPR050069">
    <property type="entry name" value="Urease_subunit"/>
</dbReference>
<comment type="caution">
    <text evidence="5">The sequence shown here is derived from an EMBL/GenBank/DDBJ whole genome shotgun (WGS) entry which is preliminary data.</text>
</comment>
<dbReference type="EC" id="3.5.1.5" evidence="3"/>
<dbReference type="Proteomes" id="UP000640725">
    <property type="component" value="Unassembled WGS sequence"/>
</dbReference>
<dbReference type="PANTHER" id="PTHR33569">
    <property type="entry name" value="UREASE"/>
    <property type="match status" value="1"/>
</dbReference>
<evidence type="ECO:0000256" key="3">
    <source>
        <dbReference type="HAMAP-Rule" id="MF_01954"/>
    </source>
</evidence>
<reference evidence="5 6" key="1">
    <citation type="submission" date="2020-10" db="EMBL/GenBank/DDBJ databases">
        <authorList>
            <person name="Castelo-Branco R."/>
            <person name="Eusebio N."/>
            <person name="Adriana R."/>
            <person name="Vieira A."/>
            <person name="Brugerolle De Fraissinette N."/>
            <person name="Rezende De Castro R."/>
            <person name="Schneider M.P."/>
            <person name="Vasconcelos V."/>
            <person name="Leao P.N."/>
        </authorList>
    </citation>
    <scope>NUCLEOTIDE SEQUENCE [LARGE SCALE GENOMIC DNA]</scope>
    <source>
        <strain evidence="5 6">LEGE 06226</strain>
    </source>
</reference>
<feature type="region of interest" description="Disordered" evidence="4">
    <location>
        <begin position="102"/>
        <end position="127"/>
    </location>
</feature>
<evidence type="ECO:0000256" key="4">
    <source>
        <dbReference type="SAM" id="MobiDB-lite"/>
    </source>
</evidence>
<dbReference type="NCBIfam" id="TIGR00192">
    <property type="entry name" value="urease_beta"/>
    <property type="match status" value="1"/>
</dbReference>
<comment type="similarity">
    <text evidence="3">Belongs to the urease beta subunit family.</text>
</comment>
<keyword evidence="6" id="KW-1185">Reference proteome</keyword>
<evidence type="ECO:0000313" key="6">
    <source>
        <dbReference type="Proteomes" id="UP000640725"/>
    </source>
</evidence>
<dbReference type="EMBL" id="JADEWU010000026">
    <property type="protein sequence ID" value="MBE9144129.1"/>
    <property type="molecule type" value="Genomic_DNA"/>
</dbReference>
<keyword evidence="3" id="KW-0963">Cytoplasm</keyword>
<dbReference type="InterPro" id="IPR036461">
    <property type="entry name" value="Urease_betasu_sf"/>
</dbReference>
<dbReference type="SUPFAM" id="SSF51278">
    <property type="entry name" value="Urease, beta-subunit"/>
    <property type="match status" value="1"/>
</dbReference>
<feature type="compositionally biased region" description="Basic and acidic residues" evidence="4">
    <location>
        <begin position="108"/>
        <end position="119"/>
    </location>
</feature>
<dbReference type="CDD" id="cd00407">
    <property type="entry name" value="Urease_beta"/>
    <property type="match status" value="1"/>
</dbReference>
<comment type="subcellular location">
    <subcellularLocation>
        <location evidence="3">Cytoplasm</location>
    </subcellularLocation>
</comment>
<evidence type="ECO:0000256" key="1">
    <source>
        <dbReference type="ARBA" id="ARBA00022801"/>
    </source>
</evidence>
<accession>A0ABR9UCE4</accession>
<dbReference type="Gene3D" id="2.10.150.10">
    <property type="entry name" value="Urease, beta subunit"/>
    <property type="match status" value="1"/>
</dbReference>
<dbReference type="PANTHER" id="PTHR33569:SF1">
    <property type="entry name" value="UREASE"/>
    <property type="match status" value="1"/>
</dbReference>
<keyword evidence="1 3" id="KW-0378">Hydrolase</keyword>
<comment type="catalytic activity">
    <reaction evidence="2 3">
        <text>urea + 2 H2O + H(+) = hydrogencarbonate + 2 NH4(+)</text>
        <dbReference type="Rhea" id="RHEA:20557"/>
        <dbReference type="ChEBI" id="CHEBI:15377"/>
        <dbReference type="ChEBI" id="CHEBI:15378"/>
        <dbReference type="ChEBI" id="CHEBI:16199"/>
        <dbReference type="ChEBI" id="CHEBI:17544"/>
        <dbReference type="ChEBI" id="CHEBI:28938"/>
        <dbReference type="EC" id="3.5.1.5"/>
    </reaction>
</comment>
<comment type="subunit">
    <text evidence="3">Heterotrimer of UreA (gamma), UreB (beta) and UreC (alpha) subunits. Three heterotrimers associate to form the active enzyme.</text>
</comment>
<proteinExistence type="inferred from homology"/>
<dbReference type="InterPro" id="IPR002019">
    <property type="entry name" value="Urease_beta-like"/>
</dbReference>
<dbReference type="NCBIfam" id="NF009682">
    <property type="entry name" value="PRK13203.1"/>
    <property type="match status" value="1"/>
</dbReference>